<dbReference type="PANTHER" id="PTHR11731:SF193">
    <property type="entry name" value="DIPEPTIDYL PEPTIDASE 9"/>
    <property type="match status" value="1"/>
</dbReference>
<name>A0A644X9M5_9ZZZZ</name>
<dbReference type="PANTHER" id="PTHR11731">
    <property type="entry name" value="PROTEASE FAMILY S9B,C DIPEPTIDYL-PEPTIDASE IV-RELATED"/>
    <property type="match status" value="1"/>
</dbReference>
<dbReference type="SUPFAM" id="SSF53474">
    <property type="entry name" value="alpha/beta-Hydrolases"/>
    <property type="match status" value="1"/>
</dbReference>
<dbReference type="SUPFAM" id="SSF82171">
    <property type="entry name" value="DPP6 N-terminal domain-like"/>
    <property type="match status" value="1"/>
</dbReference>
<dbReference type="InterPro" id="IPR001375">
    <property type="entry name" value="Peptidase_S9_cat"/>
</dbReference>
<accession>A0A644X9M5</accession>
<sequence length="931" mass="106351">MQRFFYYRPFVFITLLTLSLSSFSQKKQLDHSVYDNWKSLQEISISNDGRFINAVISPQEGDSTLYIYDSKKEKELLIHRVNKYTLSPDGRYTVALLKAPFSEIRQAKIKKKKADDFPKDSLVIVDNEAFTLYKIADVKSYATSTEMAGHIAYKKAAPKDTAKNKPNKPADLLIIRNLNTSAEDTVKNSKEFAFNKFGNSLAVSVEPEKKDSTDTHKVLFFDLKNGNKKQISGEKMEYRSFSFDEPGNQLVYLATKDTSKIEQKVFDVRYFKNTMDSAVVIASKTSRGLPENWIFNENSKPSFSKNGQRILVGAAPRQTPKDTTLVDFETAALDIWHWKDPVVQPQQLSQLKNELRRTYTGIIDPNRPREFISVANEQMPNASFSDEGNGRFVLLTSGLPYEIESQWDISSKMDTWIYDTQSNQLTVIAQPVSGRPQISPSGNFTYWWNASEKQWFAFDNKTGKTIGLTQEIPVNFWNEKNDTPSEPGAYGIAAWGEGDKFVLMYDAFDIWKLDPSGKQKPVNITNNAGRTDSITFRYINTDPDKRFVENKDVLLLSAFDNISKEAGFYTLRLQGRNPLLKRELDKYGYTSVKKAKNTDLFVFQKSNFNTSPDLYITQNLWQSAKKLTDINPQMKEYNWGTTELIRWTAFDGKQSQGILYKPENFDPSKKYPVMIYFYEKHSDELYRYFAPAPSRSVINIPFFVSRGYIVFTPDIHYGVGQPGPDAYNYVVSGAQALAKNQWVDSENMAIQGQSWGGYQVAYLITQTNMFKAAGAGAPVSNMTSAYGGIRWETGRSRQFQYEQTQSRIGATMSDSLQLYIENSPVFFANKVNTPLLIMHNDNDGAVPWYQGIEYFMSLRRLGKPVWMLQYNKEAHNLNQRRNAKDLSIRLQQFFDHYLKGTPAPVWMTRGLPATEKGKSWGYDLEAGQPGN</sequence>
<dbReference type="Pfam" id="PF00326">
    <property type="entry name" value="Peptidase_S9"/>
    <property type="match status" value="1"/>
</dbReference>
<dbReference type="InterPro" id="IPR029058">
    <property type="entry name" value="AB_hydrolase_fold"/>
</dbReference>
<dbReference type="GO" id="GO:0008236">
    <property type="term" value="F:serine-type peptidase activity"/>
    <property type="evidence" value="ECO:0007669"/>
    <property type="project" value="InterPro"/>
</dbReference>
<dbReference type="Gene3D" id="3.40.50.1820">
    <property type="entry name" value="alpha/beta hydrolase"/>
    <property type="match status" value="1"/>
</dbReference>
<comment type="caution">
    <text evidence="2">The sequence shown here is derived from an EMBL/GenBank/DDBJ whole genome shotgun (WGS) entry which is preliminary data.</text>
</comment>
<gene>
    <name evidence="2" type="ORF">SDC9_59225</name>
</gene>
<feature type="domain" description="Peptidase S9 prolyl oligopeptidase catalytic" evidence="1">
    <location>
        <begin position="703"/>
        <end position="900"/>
    </location>
</feature>
<evidence type="ECO:0000313" key="2">
    <source>
        <dbReference type="EMBL" id="MPM12870.1"/>
    </source>
</evidence>
<dbReference type="AlphaFoldDB" id="A0A644X9M5"/>
<protein>
    <recommendedName>
        <fullName evidence="1">Peptidase S9 prolyl oligopeptidase catalytic domain-containing protein</fullName>
    </recommendedName>
</protein>
<proteinExistence type="predicted"/>
<reference evidence="2" key="1">
    <citation type="submission" date="2019-08" db="EMBL/GenBank/DDBJ databases">
        <authorList>
            <person name="Kucharzyk K."/>
            <person name="Murdoch R.W."/>
            <person name="Higgins S."/>
            <person name="Loffler F."/>
        </authorList>
    </citation>
    <scope>NUCLEOTIDE SEQUENCE</scope>
</reference>
<dbReference type="GO" id="GO:0006508">
    <property type="term" value="P:proteolysis"/>
    <property type="evidence" value="ECO:0007669"/>
    <property type="project" value="InterPro"/>
</dbReference>
<dbReference type="InterPro" id="IPR050278">
    <property type="entry name" value="Serine_Prot_S9B/DPPIV"/>
</dbReference>
<dbReference type="GO" id="GO:0008239">
    <property type="term" value="F:dipeptidyl-peptidase activity"/>
    <property type="evidence" value="ECO:0007669"/>
    <property type="project" value="TreeGrafter"/>
</dbReference>
<evidence type="ECO:0000259" key="1">
    <source>
        <dbReference type="Pfam" id="PF00326"/>
    </source>
</evidence>
<organism evidence="2">
    <name type="scientific">bioreactor metagenome</name>
    <dbReference type="NCBI Taxonomy" id="1076179"/>
    <lineage>
        <taxon>unclassified sequences</taxon>
        <taxon>metagenomes</taxon>
        <taxon>ecological metagenomes</taxon>
    </lineage>
</organism>
<dbReference type="EMBL" id="VSSQ01002033">
    <property type="protein sequence ID" value="MPM12870.1"/>
    <property type="molecule type" value="Genomic_DNA"/>
</dbReference>